<dbReference type="AlphaFoldDB" id="A0A8J2YBF6"/>
<dbReference type="RefSeq" id="WP_188442675.1">
    <property type="nucleotide sequence ID" value="NZ_BMGK01000010.1"/>
</dbReference>
<keyword evidence="3" id="KW-1185">Reference proteome</keyword>
<gene>
    <name evidence="2" type="ORF">GCM10011312_22990</name>
</gene>
<feature type="transmembrane region" description="Helical" evidence="1">
    <location>
        <begin position="12"/>
        <end position="32"/>
    </location>
</feature>
<dbReference type="Proteomes" id="UP000652231">
    <property type="component" value="Unassembled WGS sequence"/>
</dbReference>
<organism evidence="2 3">
    <name type="scientific">Planktosalinus lacus</name>
    <dbReference type="NCBI Taxonomy" id="1526573"/>
    <lineage>
        <taxon>Bacteria</taxon>
        <taxon>Pseudomonadati</taxon>
        <taxon>Bacteroidota</taxon>
        <taxon>Flavobacteriia</taxon>
        <taxon>Flavobacteriales</taxon>
        <taxon>Flavobacteriaceae</taxon>
        <taxon>Planktosalinus</taxon>
    </lineage>
</organism>
<dbReference type="EMBL" id="BMGK01000010">
    <property type="protein sequence ID" value="GGD98903.1"/>
    <property type="molecule type" value="Genomic_DNA"/>
</dbReference>
<evidence type="ECO:0000313" key="3">
    <source>
        <dbReference type="Proteomes" id="UP000652231"/>
    </source>
</evidence>
<reference evidence="2" key="2">
    <citation type="submission" date="2020-09" db="EMBL/GenBank/DDBJ databases">
        <authorList>
            <person name="Sun Q."/>
            <person name="Zhou Y."/>
        </authorList>
    </citation>
    <scope>NUCLEOTIDE SEQUENCE</scope>
    <source>
        <strain evidence="2">CGMCC 1.12924</strain>
    </source>
</reference>
<keyword evidence="1" id="KW-1133">Transmembrane helix</keyword>
<name>A0A8J2YBF6_9FLAO</name>
<protein>
    <submittedName>
        <fullName evidence="2">Uncharacterized protein</fullName>
    </submittedName>
</protein>
<reference evidence="2" key="1">
    <citation type="journal article" date="2014" name="Int. J. Syst. Evol. Microbiol.">
        <title>Complete genome sequence of Corynebacterium casei LMG S-19264T (=DSM 44701T), isolated from a smear-ripened cheese.</title>
        <authorList>
            <consortium name="US DOE Joint Genome Institute (JGI-PGF)"/>
            <person name="Walter F."/>
            <person name="Albersmeier A."/>
            <person name="Kalinowski J."/>
            <person name="Ruckert C."/>
        </authorList>
    </citation>
    <scope>NUCLEOTIDE SEQUENCE</scope>
    <source>
        <strain evidence="2">CGMCC 1.12924</strain>
    </source>
</reference>
<sequence length="163" mass="18677">MKRFQEIQRFDQWWIKALLIIVIIATLLPIISIVQQTNTGPEDIIAASVGFITVLAVSVFIFSLQLKTTINSRGIEYQFKPFQKKTIPWKEITECYVRTYNPLREYGGWGLRWGLSGKALNIKGNKGIQIVLKDNKKILLGTQKENEAKNVIETYFTINNSTP</sequence>
<comment type="caution">
    <text evidence="2">The sequence shown here is derived from an EMBL/GenBank/DDBJ whole genome shotgun (WGS) entry which is preliminary data.</text>
</comment>
<evidence type="ECO:0000313" key="2">
    <source>
        <dbReference type="EMBL" id="GGD98903.1"/>
    </source>
</evidence>
<accession>A0A8J2YBF6</accession>
<keyword evidence="1" id="KW-0472">Membrane</keyword>
<keyword evidence="1" id="KW-0812">Transmembrane</keyword>
<proteinExistence type="predicted"/>
<evidence type="ECO:0000256" key="1">
    <source>
        <dbReference type="SAM" id="Phobius"/>
    </source>
</evidence>
<feature type="transmembrane region" description="Helical" evidence="1">
    <location>
        <begin position="44"/>
        <end position="64"/>
    </location>
</feature>